<evidence type="ECO:0000256" key="4">
    <source>
        <dbReference type="ARBA" id="ARBA00022475"/>
    </source>
</evidence>
<gene>
    <name evidence="10" type="primary">mscL</name>
    <name evidence="11" type="ORF">EDD63_1161</name>
</gene>
<evidence type="ECO:0000256" key="6">
    <source>
        <dbReference type="ARBA" id="ARBA00022989"/>
    </source>
</evidence>
<evidence type="ECO:0000256" key="7">
    <source>
        <dbReference type="ARBA" id="ARBA00023065"/>
    </source>
</evidence>
<keyword evidence="3 10" id="KW-0813">Transport</keyword>
<evidence type="ECO:0000313" key="12">
    <source>
        <dbReference type="Proteomes" id="UP000294743"/>
    </source>
</evidence>
<feature type="transmembrane region" description="Helical" evidence="10">
    <location>
        <begin position="21"/>
        <end position="50"/>
    </location>
</feature>
<keyword evidence="7 10" id="KW-0406">Ion transport</keyword>
<dbReference type="Proteomes" id="UP000294743">
    <property type="component" value="Unassembled WGS sequence"/>
</dbReference>
<evidence type="ECO:0000313" key="11">
    <source>
        <dbReference type="EMBL" id="TDW19905.1"/>
    </source>
</evidence>
<dbReference type="Gene3D" id="1.10.1200.120">
    <property type="entry name" value="Large-conductance mechanosensitive channel, MscL, domain 1"/>
    <property type="match status" value="1"/>
</dbReference>
<comment type="similarity">
    <text evidence="2 10">Belongs to the MscL family.</text>
</comment>
<keyword evidence="8 10" id="KW-0472">Membrane</keyword>
<dbReference type="SUPFAM" id="SSF81330">
    <property type="entry name" value="Gated mechanosensitive channel"/>
    <property type="match status" value="1"/>
</dbReference>
<dbReference type="GO" id="GO:0005886">
    <property type="term" value="C:plasma membrane"/>
    <property type="evidence" value="ECO:0007669"/>
    <property type="project" value="UniProtKB-SubCell"/>
</dbReference>
<dbReference type="InterPro" id="IPR037673">
    <property type="entry name" value="MSC/AndL"/>
</dbReference>
<evidence type="ECO:0000256" key="5">
    <source>
        <dbReference type="ARBA" id="ARBA00022692"/>
    </source>
</evidence>
<reference evidence="11 12" key="1">
    <citation type="submission" date="2019-03" db="EMBL/GenBank/DDBJ databases">
        <title>Genomic Encyclopedia of Type Strains, Phase IV (KMG-IV): sequencing the most valuable type-strain genomes for metagenomic binning, comparative biology and taxonomic classification.</title>
        <authorList>
            <person name="Goeker M."/>
        </authorList>
    </citation>
    <scope>NUCLEOTIDE SEQUENCE [LARGE SCALE GENOMIC DNA]</scope>
    <source>
        <strain evidence="11 12">DSM 28867</strain>
    </source>
</reference>
<dbReference type="PANTHER" id="PTHR30266">
    <property type="entry name" value="MECHANOSENSITIVE CHANNEL MSCL"/>
    <property type="match status" value="1"/>
</dbReference>
<dbReference type="GO" id="GO:0008381">
    <property type="term" value="F:mechanosensitive monoatomic ion channel activity"/>
    <property type="evidence" value="ECO:0007669"/>
    <property type="project" value="UniProtKB-UniRule"/>
</dbReference>
<keyword evidence="6 10" id="KW-1133">Transmembrane helix</keyword>
<dbReference type="AlphaFoldDB" id="A0A4R7ZQN6"/>
<keyword evidence="4 10" id="KW-1003">Cell membrane</keyword>
<keyword evidence="9 10" id="KW-0407">Ion channel</keyword>
<dbReference type="PROSITE" id="PS01327">
    <property type="entry name" value="MSCL"/>
    <property type="match status" value="1"/>
</dbReference>
<comment type="subcellular location">
    <subcellularLocation>
        <location evidence="1 10">Cell membrane</location>
        <topology evidence="1 10">Multi-pass membrane protein</topology>
    </subcellularLocation>
</comment>
<protein>
    <recommendedName>
        <fullName evidence="10">Large-conductance mechanosensitive channel</fullName>
    </recommendedName>
</protein>
<name>A0A4R7ZQN6_9FIRM</name>
<dbReference type="HAMAP" id="MF_00115">
    <property type="entry name" value="MscL"/>
    <property type="match status" value="1"/>
</dbReference>
<dbReference type="InterPro" id="IPR001185">
    <property type="entry name" value="MS_channel"/>
</dbReference>
<comment type="function">
    <text evidence="10">Channel that opens in response to stretch forces in the membrane lipid bilayer. May participate in the regulation of osmotic pressure changes within the cell.</text>
</comment>
<evidence type="ECO:0000256" key="1">
    <source>
        <dbReference type="ARBA" id="ARBA00004651"/>
    </source>
</evidence>
<dbReference type="PRINTS" id="PR01264">
    <property type="entry name" value="MECHCHANNEL"/>
</dbReference>
<dbReference type="PANTHER" id="PTHR30266:SF2">
    <property type="entry name" value="LARGE-CONDUCTANCE MECHANOSENSITIVE CHANNEL"/>
    <property type="match status" value="1"/>
</dbReference>
<dbReference type="EMBL" id="SODD01000016">
    <property type="protein sequence ID" value="TDW19905.1"/>
    <property type="molecule type" value="Genomic_DNA"/>
</dbReference>
<sequence>MRNFLKDFKAFAMRGNMIDMAVGVVIGGAFSTIINSIVNDLIMPFIALLTDSSELAAASLKIGERGGEPVLLNYGAFIQNVINFLIIAFCIFVVIRIIGRFQKKEEAAVTKSDEVVLLEQIRDALVQKES</sequence>
<dbReference type="Pfam" id="PF01741">
    <property type="entry name" value="MscL"/>
    <property type="match status" value="1"/>
</dbReference>
<evidence type="ECO:0000256" key="10">
    <source>
        <dbReference type="HAMAP-Rule" id="MF_00115"/>
    </source>
</evidence>
<dbReference type="RefSeq" id="WP_134169387.1">
    <property type="nucleotide sequence ID" value="NZ_SODD01000016.1"/>
</dbReference>
<dbReference type="InterPro" id="IPR036019">
    <property type="entry name" value="MscL_channel"/>
</dbReference>
<proteinExistence type="inferred from homology"/>
<evidence type="ECO:0000256" key="3">
    <source>
        <dbReference type="ARBA" id="ARBA00022448"/>
    </source>
</evidence>
<organism evidence="11 12">
    <name type="scientific">Breznakia blatticola</name>
    <dbReference type="NCBI Taxonomy" id="1754012"/>
    <lineage>
        <taxon>Bacteria</taxon>
        <taxon>Bacillati</taxon>
        <taxon>Bacillota</taxon>
        <taxon>Erysipelotrichia</taxon>
        <taxon>Erysipelotrichales</taxon>
        <taxon>Erysipelotrichaceae</taxon>
        <taxon>Breznakia</taxon>
    </lineage>
</organism>
<dbReference type="InterPro" id="IPR019823">
    <property type="entry name" value="Mechanosensitive_channel_CS"/>
</dbReference>
<evidence type="ECO:0000256" key="8">
    <source>
        <dbReference type="ARBA" id="ARBA00023136"/>
    </source>
</evidence>
<evidence type="ECO:0000256" key="2">
    <source>
        <dbReference type="ARBA" id="ARBA00007254"/>
    </source>
</evidence>
<feature type="transmembrane region" description="Helical" evidence="10">
    <location>
        <begin position="70"/>
        <end position="95"/>
    </location>
</feature>
<comment type="subunit">
    <text evidence="10">Homopentamer.</text>
</comment>
<comment type="caution">
    <text evidence="11">The sequence shown here is derived from an EMBL/GenBank/DDBJ whole genome shotgun (WGS) entry which is preliminary data.</text>
</comment>
<keyword evidence="12" id="KW-1185">Reference proteome</keyword>
<keyword evidence="5 10" id="KW-0812">Transmembrane</keyword>
<evidence type="ECO:0000256" key="9">
    <source>
        <dbReference type="ARBA" id="ARBA00023303"/>
    </source>
</evidence>
<dbReference type="NCBIfam" id="TIGR00220">
    <property type="entry name" value="mscL"/>
    <property type="match status" value="1"/>
</dbReference>
<dbReference type="OrthoDB" id="9810350at2"/>
<accession>A0A4R7ZQN6</accession>